<dbReference type="PANTHER" id="PTHR34584">
    <property type="entry name" value="NA(+)/H(+) ANTIPORTER SUBUNIT E1"/>
    <property type="match status" value="1"/>
</dbReference>
<keyword evidence="2" id="KW-1003">Cell membrane</keyword>
<organism evidence="8 9">
    <name type="scientific">Haloquadratum walsbyi (strain DSM 16854 / JCM 12705 / C23)</name>
    <dbReference type="NCBI Taxonomy" id="768065"/>
    <lineage>
        <taxon>Archaea</taxon>
        <taxon>Methanobacteriati</taxon>
        <taxon>Methanobacteriota</taxon>
        <taxon>Stenosarchaea group</taxon>
        <taxon>Halobacteria</taxon>
        <taxon>Halobacteriales</taxon>
        <taxon>Haloferacaceae</taxon>
        <taxon>Haloquadratum</taxon>
    </lineage>
</organism>
<evidence type="ECO:0000256" key="7">
    <source>
        <dbReference type="SAM" id="Phobius"/>
    </source>
</evidence>
<dbReference type="AlphaFoldDB" id="G0LI00"/>
<dbReference type="Proteomes" id="UP000007954">
    <property type="component" value="Chromosome"/>
</dbReference>
<name>G0LI00_HALWC</name>
<dbReference type="NCBIfam" id="NF009295">
    <property type="entry name" value="PRK12652.1"/>
    <property type="match status" value="1"/>
</dbReference>
<keyword evidence="4 7" id="KW-1133">Transmembrane helix</keyword>
<feature type="transmembrane region" description="Helical" evidence="7">
    <location>
        <begin position="217"/>
        <end position="236"/>
    </location>
</feature>
<feature type="transmembrane region" description="Helical" evidence="7">
    <location>
        <begin position="257"/>
        <end position="277"/>
    </location>
</feature>
<keyword evidence="3 7" id="KW-0812">Transmembrane</keyword>
<evidence type="ECO:0000256" key="4">
    <source>
        <dbReference type="ARBA" id="ARBA00022989"/>
    </source>
</evidence>
<dbReference type="OrthoDB" id="85180at2157"/>
<dbReference type="EMBL" id="FR746099">
    <property type="protein sequence ID" value="CCC39720.1"/>
    <property type="molecule type" value="Genomic_DNA"/>
</dbReference>
<evidence type="ECO:0000256" key="2">
    <source>
        <dbReference type="ARBA" id="ARBA00022475"/>
    </source>
</evidence>
<evidence type="ECO:0000313" key="8">
    <source>
        <dbReference type="EMBL" id="CCC39720.1"/>
    </source>
</evidence>
<sequence length="396" mass="42966">MAGSTANDAYSRLLVPVRDSTTIRNTVAYAIRAAESAAEKTAANPTVHFVYLSRQRAFDSDSINNISSADEFLERVSVWATEDVNDIQSESMVESAGSEDLDTADETIITIETTLLGTDRYLFSPTDFAEITIDYAEKHNLDRIIVDPEYQPGGGAPMLRSYETALTQADCTVEEAPVERRTSRSRIETPSTLMKGIATFVICNAFYLLIAGSITPFNLLTGAVTALAASIAFSNITFTTSPRLTKTGLRVLRMGLFIPYLLWEIAKANLAIAYIILHPSLPIDPEMQQFRAGVRGAVSVMTLANSITLTPGTLTVDVDDDGLYIHTLTESARSDLSAGGLERAVRFVFYGRAAARFPAPTERDSILSITTESESGELSTDVISDPSSSQTPQEAD</sequence>
<evidence type="ECO:0000256" key="6">
    <source>
        <dbReference type="SAM" id="MobiDB-lite"/>
    </source>
</evidence>
<evidence type="ECO:0000256" key="3">
    <source>
        <dbReference type="ARBA" id="ARBA00022692"/>
    </source>
</evidence>
<dbReference type="InterPro" id="IPR002758">
    <property type="entry name" value="Cation_antiport_E"/>
</dbReference>
<dbReference type="Pfam" id="PF01899">
    <property type="entry name" value="MNHE"/>
    <property type="match status" value="1"/>
</dbReference>
<evidence type="ECO:0000256" key="5">
    <source>
        <dbReference type="ARBA" id="ARBA00023136"/>
    </source>
</evidence>
<evidence type="ECO:0000313" key="9">
    <source>
        <dbReference type="Proteomes" id="UP000007954"/>
    </source>
</evidence>
<comment type="subcellular location">
    <subcellularLocation>
        <location evidence="1">Cell membrane</location>
        <topology evidence="1">Multi-pass membrane protein</topology>
    </subcellularLocation>
</comment>
<dbReference type="HOGENOM" id="CLU_069531_0_0_2"/>
<accession>G0LI00</accession>
<dbReference type="GO" id="GO:0005886">
    <property type="term" value="C:plasma membrane"/>
    <property type="evidence" value="ECO:0007669"/>
    <property type="project" value="UniProtKB-SubCell"/>
</dbReference>
<evidence type="ECO:0000256" key="1">
    <source>
        <dbReference type="ARBA" id="ARBA00004651"/>
    </source>
</evidence>
<feature type="transmembrane region" description="Helical" evidence="7">
    <location>
        <begin position="193"/>
        <end position="211"/>
    </location>
</feature>
<dbReference type="KEGG" id="hwc:Hqrw_1791"/>
<dbReference type="PANTHER" id="PTHR34584:SF1">
    <property type="entry name" value="NA(+)_H(+) ANTIPORTER SUBUNIT E1"/>
    <property type="match status" value="1"/>
</dbReference>
<dbReference type="GeneID" id="12446485"/>
<dbReference type="GO" id="GO:0008324">
    <property type="term" value="F:monoatomic cation transmembrane transporter activity"/>
    <property type="evidence" value="ECO:0007669"/>
    <property type="project" value="InterPro"/>
</dbReference>
<gene>
    <name evidence="8" type="primary">mrpE</name>
    <name evidence="8" type="ordered locus">Hqrw_1791</name>
</gene>
<feature type="region of interest" description="Disordered" evidence="6">
    <location>
        <begin position="370"/>
        <end position="396"/>
    </location>
</feature>
<proteinExistence type="predicted"/>
<keyword evidence="5 7" id="KW-0472">Membrane</keyword>
<reference evidence="8 9" key="1">
    <citation type="journal article" date="2011" name="PLoS ONE">
        <title>Haloquadratum walsbyi: limited diversity in a global pond.</title>
        <authorList>
            <person name="Dyall-Smith M."/>
            <person name="Pfeiffer F."/>
            <person name="Klee K."/>
            <person name="Palm P."/>
            <person name="Gross K."/>
            <person name="Schuster S.C."/>
            <person name="Rampp M."/>
            <person name="Oesterhelt D."/>
        </authorList>
    </citation>
    <scope>NUCLEOTIDE SEQUENCE [LARGE SCALE GENOMIC DNA]</scope>
    <source>
        <strain evidence="9">DSM 16854 / JCM 12705 / C23</strain>
    </source>
</reference>
<protein>
    <submittedName>
        <fullName evidence="8">Mrp-type sodium/proton antiporter system subunit E</fullName>
    </submittedName>
</protein>
<dbReference type="RefSeq" id="WP_014555514.1">
    <property type="nucleotide sequence ID" value="NC_017459.1"/>
</dbReference>